<dbReference type="Proteomes" id="UP000219338">
    <property type="component" value="Unassembled WGS sequence"/>
</dbReference>
<dbReference type="OMA" id="MCNLETE"/>
<organism evidence="1 2">
    <name type="scientific">Armillaria ostoyae</name>
    <name type="common">Armillaria root rot fungus</name>
    <dbReference type="NCBI Taxonomy" id="47428"/>
    <lineage>
        <taxon>Eukaryota</taxon>
        <taxon>Fungi</taxon>
        <taxon>Dikarya</taxon>
        <taxon>Basidiomycota</taxon>
        <taxon>Agaricomycotina</taxon>
        <taxon>Agaricomycetes</taxon>
        <taxon>Agaricomycetidae</taxon>
        <taxon>Agaricales</taxon>
        <taxon>Marasmiineae</taxon>
        <taxon>Physalacriaceae</taxon>
        <taxon>Armillaria</taxon>
    </lineage>
</organism>
<gene>
    <name evidence="1" type="ORF">ARMOST_00928</name>
</gene>
<keyword evidence="2" id="KW-1185">Reference proteome</keyword>
<protein>
    <submittedName>
        <fullName evidence="1">Uncharacterized protein</fullName>
    </submittedName>
</protein>
<name>A0A284QMH2_ARMOS</name>
<sequence>MCNLETEGTKHGCGHYIKTRTIRKIDCGSSRCLHSIRHPTDPSHDCSNSGCNRYLGPDRGETVTRTTADYCTQCEYWYRGPGSRPRK</sequence>
<accession>A0A284QMH2</accession>
<evidence type="ECO:0000313" key="1">
    <source>
        <dbReference type="EMBL" id="SJK97675.1"/>
    </source>
</evidence>
<dbReference type="AlphaFoldDB" id="A0A284QMH2"/>
<evidence type="ECO:0000313" key="2">
    <source>
        <dbReference type="Proteomes" id="UP000219338"/>
    </source>
</evidence>
<proteinExistence type="predicted"/>
<reference evidence="2" key="1">
    <citation type="journal article" date="2017" name="Nat. Ecol. Evol.">
        <title>Genome expansion and lineage-specific genetic innovations in the forest pathogenic fungi Armillaria.</title>
        <authorList>
            <person name="Sipos G."/>
            <person name="Prasanna A.N."/>
            <person name="Walter M.C."/>
            <person name="O'Connor E."/>
            <person name="Balint B."/>
            <person name="Krizsan K."/>
            <person name="Kiss B."/>
            <person name="Hess J."/>
            <person name="Varga T."/>
            <person name="Slot J."/>
            <person name="Riley R."/>
            <person name="Boka B."/>
            <person name="Rigling D."/>
            <person name="Barry K."/>
            <person name="Lee J."/>
            <person name="Mihaltcheva S."/>
            <person name="LaButti K."/>
            <person name="Lipzen A."/>
            <person name="Waldron R."/>
            <person name="Moloney N.M."/>
            <person name="Sperisen C."/>
            <person name="Kredics L."/>
            <person name="Vagvoelgyi C."/>
            <person name="Patrignani A."/>
            <person name="Fitzpatrick D."/>
            <person name="Nagy I."/>
            <person name="Doyle S."/>
            <person name="Anderson J.B."/>
            <person name="Grigoriev I.V."/>
            <person name="Gueldener U."/>
            <person name="Muensterkoetter M."/>
            <person name="Nagy L.G."/>
        </authorList>
    </citation>
    <scope>NUCLEOTIDE SEQUENCE [LARGE SCALE GENOMIC DNA]</scope>
    <source>
        <strain evidence="2">C18/9</strain>
    </source>
</reference>
<dbReference type="OrthoDB" id="2840428at2759"/>
<dbReference type="EMBL" id="FUEG01000001">
    <property type="protein sequence ID" value="SJK97675.1"/>
    <property type="molecule type" value="Genomic_DNA"/>
</dbReference>